<sequence>MLGAAPASPPRSSSPTVPPRRAHPSLPPRPTATASSPRKRSRATYEAGSPDASPARPAVKPRVSVSQVKAHLFPAKSPSKRPANSTANSTFTAHTPAPAKRTPLKALTLNGAGAGYAVDGMGSGLSGVALAPRKLGVSHLGLLYETVGARMRCRMCLPGTQGVLLSATAPWGARGPRDERARGRLCGAA</sequence>
<gene>
    <name evidence="2" type="ORF">B0H17DRAFT_1062445</name>
</gene>
<feature type="region of interest" description="Disordered" evidence="1">
    <location>
        <begin position="1"/>
        <end position="99"/>
    </location>
</feature>
<name>A0AAD7GF80_MYCRO</name>
<dbReference type="AlphaFoldDB" id="A0AAD7GF80"/>
<accession>A0AAD7GF80</accession>
<evidence type="ECO:0000313" key="3">
    <source>
        <dbReference type="Proteomes" id="UP001221757"/>
    </source>
</evidence>
<dbReference type="Proteomes" id="UP001221757">
    <property type="component" value="Unassembled WGS sequence"/>
</dbReference>
<feature type="compositionally biased region" description="Low complexity" evidence="1">
    <location>
        <begin position="1"/>
        <end position="15"/>
    </location>
</feature>
<dbReference type="EMBL" id="JARKIE010000056">
    <property type="protein sequence ID" value="KAJ7691723.1"/>
    <property type="molecule type" value="Genomic_DNA"/>
</dbReference>
<protein>
    <submittedName>
        <fullName evidence="2">Uncharacterized protein</fullName>
    </submittedName>
</protein>
<evidence type="ECO:0000313" key="2">
    <source>
        <dbReference type="EMBL" id="KAJ7691723.1"/>
    </source>
</evidence>
<organism evidence="2 3">
    <name type="scientific">Mycena rosella</name>
    <name type="common">Pink bonnet</name>
    <name type="synonym">Agaricus rosellus</name>
    <dbReference type="NCBI Taxonomy" id="1033263"/>
    <lineage>
        <taxon>Eukaryota</taxon>
        <taxon>Fungi</taxon>
        <taxon>Dikarya</taxon>
        <taxon>Basidiomycota</taxon>
        <taxon>Agaricomycotina</taxon>
        <taxon>Agaricomycetes</taxon>
        <taxon>Agaricomycetidae</taxon>
        <taxon>Agaricales</taxon>
        <taxon>Marasmiineae</taxon>
        <taxon>Mycenaceae</taxon>
        <taxon>Mycena</taxon>
    </lineage>
</organism>
<comment type="caution">
    <text evidence="2">The sequence shown here is derived from an EMBL/GenBank/DDBJ whole genome shotgun (WGS) entry which is preliminary data.</text>
</comment>
<reference evidence="2" key="1">
    <citation type="submission" date="2023-03" db="EMBL/GenBank/DDBJ databases">
        <title>Massive genome expansion in bonnet fungi (Mycena s.s.) driven by repeated elements and novel gene families across ecological guilds.</title>
        <authorList>
            <consortium name="Lawrence Berkeley National Laboratory"/>
            <person name="Harder C.B."/>
            <person name="Miyauchi S."/>
            <person name="Viragh M."/>
            <person name="Kuo A."/>
            <person name="Thoen E."/>
            <person name="Andreopoulos B."/>
            <person name="Lu D."/>
            <person name="Skrede I."/>
            <person name="Drula E."/>
            <person name="Henrissat B."/>
            <person name="Morin E."/>
            <person name="Kohler A."/>
            <person name="Barry K."/>
            <person name="LaButti K."/>
            <person name="Morin E."/>
            <person name="Salamov A."/>
            <person name="Lipzen A."/>
            <person name="Mereny Z."/>
            <person name="Hegedus B."/>
            <person name="Baldrian P."/>
            <person name="Stursova M."/>
            <person name="Weitz H."/>
            <person name="Taylor A."/>
            <person name="Grigoriev I.V."/>
            <person name="Nagy L.G."/>
            <person name="Martin F."/>
            <person name="Kauserud H."/>
        </authorList>
    </citation>
    <scope>NUCLEOTIDE SEQUENCE</scope>
    <source>
        <strain evidence="2">CBHHK067</strain>
    </source>
</reference>
<keyword evidence="3" id="KW-1185">Reference proteome</keyword>
<feature type="compositionally biased region" description="Polar residues" evidence="1">
    <location>
        <begin position="82"/>
        <end position="93"/>
    </location>
</feature>
<evidence type="ECO:0000256" key="1">
    <source>
        <dbReference type="SAM" id="MobiDB-lite"/>
    </source>
</evidence>
<proteinExistence type="predicted"/>